<feature type="transmembrane region" description="Helical" evidence="6">
    <location>
        <begin position="132"/>
        <end position="153"/>
    </location>
</feature>
<evidence type="ECO:0000256" key="1">
    <source>
        <dbReference type="ARBA" id="ARBA00004141"/>
    </source>
</evidence>
<keyword evidence="4 6" id="KW-1133">Transmembrane helix</keyword>
<dbReference type="EMBL" id="UOFL01000226">
    <property type="protein sequence ID" value="VAW81798.1"/>
    <property type="molecule type" value="Genomic_DNA"/>
</dbReference>
<dbReference type="InterPro" id="IPR045062">
    <property type="entry name" value="Cyt_c_biogenesis_CcsA/CcmC"/>
</dbReference>
<feature type="domain" description="Cytochrome c assembly protein" evidence="7">
    <location>
        <begin position="202"/>
        <end position="483"/>
    </location>
</feature>
<evidence type="ECO:0000256" key="6">
    <source>
        <dbReference type="SAM" id="Phobius"/>
    </source>
</evidence>
<sequence>MAVPSAEVLKSFKNPARKIELGFFDWVWAVIIISGASFSLYRYHGVMDVYEIAILSGIAFSVLVGGWLWKSFRPLGLWVIGLSLIAVYLYSIKVPGLLSTGVSGEEALNILSTRVNPNKNFFLTYFLSSQTATMWMCFMFVLATVAYFVHLFLKAVSSSMDRTVGNAATKMTWIAITMGLVALMVRWRESYIMGADYGHIPVSNLYEVFIVFAIVTALIYLFFEQKFKTKSMGGFAMLIVTVIIAFLLWYHSRGAQEIKPLVSALRSWWMKIHVPMNFIGYGAFSFAAMMGVMSLLVHYGSISDKKVASRLQAGSDSWFTEKRVAAISGILLTVSVCIIFGVYGAFRDGAAKFAIGPVVNALLVSVALIGLGYLMLRPAMQKVLPSEKMLGEVMYKSIALGFFGFTIATILGAMWAADAWGSYWSWDPKETWALIVWLNYAAWLHIRFVVGRRDTVMAWWAVIGLLVTTFAFLGVNIVLGGLHSYGKL</sequence>
<dbReference type="Pfam" id="PF01578">
    <property type="entry name" value="Cytochrom_C_asm"/>
    <property type="match status" value="1"/>
</dbReference>
<dbReference type="GO" id="GO:0005886">
    <property type="term" value="C:plasma membrane"/>
    <property type="evidence" value="ECO:0007669"/>
    <property type="project" value="TreeGrafter"/>
</dbReference>
<feature type="transmembrane region" description="Helical" evidence="6">
    <location>
        <begin position="278"/>
        <end position="302"/>
    </location>
</feature>
<feature type="transmembrane region" description="Helical" evidence="6">
    <location>
        <begin position="75"/>
        <end position="92"/>
    </location>
</feature>
<keyword evidence="5 6" id="KW-0472">Membrane</keyword>
<feature type="transmembrane region" description="Helical" evidence="6">
    <location>
        <begin position="323"/>
        <end position="346"/>
    </location>
</feature>
<evidence type="ECO:0000256" key="2">
    <source>
        <dbReference type="ARBA" id="ARBA00022692"/>
    </source>
</evidence>
<feature type="transmembrane region" description="Helical" evidence="6">
    <location>
        <begin position="21"/>
        <end position="43"/>
    </location>
</feature>
<feature type="transmembrane region" description="Helical" evidence="6">
    <location>
        <begin position="205"/>
        <end position="223"/>
    </location>
</feature>
<feature type="transmembrane region" description="Helical" evidence="6">
    <location>
        <begin position="397"/>
        <end position="417"/>
    </location>
</feature>
<feature type="transmembrane region" description="Helical" evidence="6">
    <location>
        <begin position="432"/>
        <end position="450"/>
    </location>
</feature>
<feature type="transmembrane region" description="Helical" evidence="6">
    <location>
        <begin position="165"/>
        <end position="185"/>
    </location>
</feature>
<organism evidence="8">
    <name type="scientific">hydrothermal vent metagenome</name>
    <dbReference type="NCBI Taxonomy" id="652676"/>
    <lineage>
        <taxon>unclassified sequences</taxon>
        <taxon>metagenomes</taxon>
        <taxon>ecological metagenomes</taxon>
    </lineage>
</organism>
<evidence type="ECO:0000256" key="4">
    <source>
        <dbReference type="ARBA" id="ARBA00022989"/>
    </source>
</evidence>
<comment type="subcellular location">
    <subcellularLocation>
        <location evidence="1">Membrane</location>
        <topology evidence="1">Multi-pass membrane protein</topology>
    </subcellularLocation>
</comment>
<feature type="transmembrane region" description="Helical" evidence="6">
    <location>
        <begin position="457"/>
        <end position="479"/>
    </location>
</feature>
<proteinExistence type="predicted"/>
<feature type="transmembrane region" description="Helical" evidence="6">
    <location>
        <begin position="49"/>
        <end position="68"/>
    </location>
</feature>
<keyword evidence="3" id="KW-0201">Cytochrome c-type biogenesis</keyword>
<evidence type="ECO:0000256" key="5">
    <source>
        <dbReference type="ARBA" id="ARBA00023136"/>
    </source>
</evidence>
<reference evidence="8" key="1">
    <citation type="submission" date="2018-06" db="EMBL/GenBank/DDBJ databases">
        <authorList>
            <person name="Zhirakovskaya E."/>
        </authorList>
    </citation>
    <scope>NUCLEOTIDE SEQUENCE</scope>
</reference>
<dbReference type="GO" id="GO:0020037">
    <property type="term" value="F:heme binding"/>
    <property type="evidence" value="ECO:0007669"/>
    <property type="project" value="InterPro"/>
</dbReference>
<name>A0A3B0YLH4_9ZZZZ</name>
<keyword evidence="2 6" id="KW-0812">Transmembrane</keyword>
<feature type="transmembrane region" description="Helical" evidence="6">
    <location>
        <begin position="235"/>
        <end position="252"/>
    </location>
</feature>
<dbReference type="PANTHER" id="PTHR30071">
    <property type="entry name" value="HEME EXPORTER PROTEIN C"/>
    <property type="match status" value="1"/>
</dbReference>
<evidence type="ECO:0000313" key="8">
    <source>
        <dbReference type="EMBL" id="VAW81798.1"/>
    </source>
</evidence>
<protein>
    <submittedName>
        <fullName evidence="8">Cytochrome c-type biogenesis protein CcsA/ResC</fullName>
    </submittedName>
</protein>
<dbReference type="AlphaFoldDB" id="A0A3B0YLH4"/>
<feature type="transmembrane region" description="Helical" evidence="6">
    <location>
        <begin position="358"/>
        <end position="376"/>
    </location>
</feature>
<dbReference type="InterPro" id="IPR002541">
    <property type="entry name" value="Cyt_c_assembly"/>
</dbReference>
<evidence type="ECO:0000259" key="7">
    <source>
        <dbReference type="Pfam" id="PF01578"/>
    </source>
</evidence>
<evidence type="ECO:0000256" key="3">
    <source>
        <dbReference type="ARBA" id="ARBA00022748"/>
    </source>
</evidence>
<gene>
    <name evidence="8" type="ORF">MNBD_GAMMA12-3191</name>
</gene>
<dbReference type="InterPro" id="IPR017562">
    <property type="entry name" value="Cyt_c_biogenesis_CcsA"/>
</dbReference>
<dbReference type="NCBIfam" id="TIGR03144">
    <property type="entry name" value="cytochr_II_ccsB"/>
    <property type="match status" value="1"/>
</dbReference>
<dbReference type="PANTHER" id="PTHR30071:SF1">
    <property type="entry name" value="CYTOCHROME B_B6 PROTEIN-RELATED"/>
    <property type="match status" value="1"/>
</dbReference>
<accession>A0A3B0YLH4</accession>
<dbReference type="GO" id="GO:0017004">
    <property type="term" value="P:cytochrome complex assembly"/>
    <property type="evidence" value="ECO:0007669"/>
    <property type="project" value="UniProtKB-KW"/>
</dbReference>